<evidence type="ECO:0000256" key="1">
    <source>
        <dbReference type="SAM" id="MobiDB-lite"/>
    </source>
</evidence>
<dbReference type="RefSeq" id="XP_013896072.1">
    <property type="nucleotide sequence ID" value="XM_014040618.1"/>
</dbReference>
<gene>
    <name evidence="3" type="ORF">MNEG_10911</name>
</gene>
<dbReference type="SUPFAM" id="SSF55724">
    <property type="entry name" value="Mog1p/PsbP-like"/>
    <property type="match status" value="1"/>
</dbReference>
<dbReference type="Proteomes" id="UP000054498">
    <property type="component" value="Unassembled WGS sequence"/>
</dbReference>
<reference evidence="3 4" key="1">
    <citation type="journal article" date="2013" name="BMC Genomics">
        <title>Reconstruction of the lipid metabolism for the microalga Monoraphidium neglectum from its genome sequence reveals characteristics suitable for biofuel production.</title>
        <authorList>
            <person name="Bogen C."/>
            <person name="Al-Dilaimi A."/>
            <person name="Albersmeier A."/>
            <person name="Wichmann J."/>
            <person name="Grundmann M."/>
            <person name="Rupp O."/>
            <person name="Lauersen K.J."/>
            <person name="Blifernez-Klassen O."/>
            <person name="Kalinowski J."/>
            <person name="Goesmann A."/>
            <person name="Mussgnug J.H."/>
            <person name="Kruse O."/>
        </authorList>
    </citation>
    <scope>NUCLEOTIDE SEQUENCE [LARGE SCALE GENOMIC DNA]</scope>
    <source>
        <strain evidence="3 4">SAG 48.87</strain>
    </source>
</reference>
<name>A0A0D2JBB7_9CHLO</name>
<dbReference type="OrthoDB" id="1916780at2759"/>
<feature type="domain" description="PsbP C-terminal" evidence="2">
    <location>
        <begin position="96"/>
        <end position="249"/>
    </location>
</feature>
<dbReference type="EMBL" id="KK102730">
    <property type="protein sequence ID" value="KIY97052.1"/>
    <property type="molecule type" value="Genomic_DNA"/>
</dbReference>
<dbReference type="GO" id="GO:0015979">
    <property type="term" value="P:photosynthesis"/>
    <property type="evidence" value="ECO:0007669"/>
    <property type="project" value="InterPro"/>
</dbReference>
<proteinExistence type="predicted"/>
<dbReference type="GO" id="GO:0005509">
    <property type="term" value="F:calcium ion binding"/>
    <property type="evidence" value="ECO:0007669"/>
    <property type="project" value="InterPro"/>
</dbReference>
<dbReference type="STRING" id="145388.A0A0D2JBB7"/>
<feature type="region of interest" description="Disordered" evidence="1">
    <location>
        <begin position="1"/>
        <end position="25"/>
    </location>
</feature>
<dbReference type="GO" id="GO:0009654">
    <property type="term" value="C:photosystem II oxygen evolving complex"/>
    <property type="evidence" value="ECO:0007669"/>
    <property type="project" value="InterPro"/>
</dbReference>
<organism evidence="3 4">
    <name type="scientific">Monoraphidium neglectum</name>
    <dbReference type="NCBI Taxonomy" id="145388"/>
    <lineage>
        <taxon>Eukaryota</taxon>
        <taxon>Viridiplantae</taxon>
        <taxon>Chlorophyta</taxon>
        <taxon>core chlorophytes</taxon>
        <taxon>Chlorophyceae</taxon>
        <taxon>CS clade</taxon>
        <taxon>Sphaeropleales</taxon>
        <taxon>Selenastraceae</taxon>
        <taxon>Monoraphidium</taxon>
    </lineage>
</organism>
<evidence type="ECO:0000259" key="2">
    <source>
        <dbReference type="Pfam" id="PF01789"/>
    </source>
</evidence>
<protein>
    <submittedName>
        <fullName evidence="3">Thylakoid lumen protein</fullName>
    </submittedName>
</protein>
<evidence type="ECO:0000313" key="4">
    <source>
        <dbReference type="Proteomes" id="UP000054498"/>
    </source>
</evidence>
<keyword evidence="4" id="KW-1185">Reference proteome</keyword>
<dbReference type="Gene3D" id="3.40.1000.10">
    <property type="entry name" value="Mog1/PsbP, alpha/beta/alpha sandwich"/>
    <property type="match status" value="1"/>
</dbReference>
<evidence type="ECO:0000313" key="3">
    <source>
        <dbReference type="EMBL" id="KIY97052.1"/>
    </source>
</evidence>
<dbReference type="Pfam" id="PF01789">
    <property type="entry name" value="PsbP"/>
    <property type="match status" value="1"/>
</dbReference>
<dbReference type="KEGG" id="mng:MNEG_10911"/>
<dbReference type="GO" id="GO:0019898">
    <property type="term" value="C:extrinsic component of membrane"/>
    <property type="evidence" value="ECO:0007669"/>
    <property type="project" value="InterPro"/>
</dbReference>
<dbReference type="AlphaFoldDB" id="A0A0D2JBB7"/>
<dbReference type="InterPro" id="IPR002683">
    <property type="entry name" value="PsbP_C"/>
</dbReference>
<dbReference type="InterPro" id="IPR016123">
    <property type="entry name" value="Mog1/PsbP_a/b/a-sand"/>
</dbReference>
<sequence>MVRARAQVAGRAWHTNADARDASQEASAVTRRAFIALTAGTGTYLLTPRGATAARSPPNGAPAAAAGGTDGWAKFTGYALQPDLYLGQGYTRPMNYDNEPKYTFEYPGSWQEEPVSKTDKSTMGMDGMVRDPRSKRTKAFVVTLGGKDYAMARLTDAKMAIQAGRFSFAMAGSDPDLREAVSNASNMDATKRVIDGVETYCYDISGDRAHYLAKVAIKDQTVFGLFVATPVNAWDANQGGMRHVYDSFKLL</sequence>
<dbReference type="GeneID" id="25728121"/>
<accession>A0A0D2JBB7</accession>